<comment type="caution">
    <text evidence="2">The sequence shown here is derived from an EMBL/GenBank/DDBJ whole genome shotgun (WGS) entry which is preliminary data.</text>
</comment>
<feature type="signal peptide" evidence="1">
    <location>
        <begin position="1"/>
        <end position="21"/>
    </location>
</feature>
<evidence type="ECO:0000256" key="1">
    <source>
        <dbReference type="SAM" id="SignalP"/>
    </source>
</evidence>
<dbReference type="Proteomes" id="UP001174839">
    <property type="component" value="Unassembled WGS sequence"/>
</dbReference>
<keyword evidence="1" id="KW-0732">Signal</keyword>
<proteinExistence type="predicted"/>
<keyword evidence="3" id="KW-1185">Reference proteome</keyword>
<protein>
    <recommendedName>
        <fullName evidence="4">Membrane or secreted protein</fullName>
    </recommendedName>
</protein>
<evidence type="ECO:0000313" key="3">
    <source>
        <dbReference type="Proteomes" id="UP001174839"/>
    </source>
</evidence>
<evidence type="ECO:0000313" key="2">
    <source>
        <dbReference type="EMBL" id="MDM9630163.1"/>
    </source>
</evidence>
<evidence type="ECO:0008006" key="4">
    <source>
        <dbReference type="Google" id="ProtNLM"/>
    </source>
</evidence>
<dbReference type="EMBL" id="JAUDUY010000001">
    <property type="protein sequence ID" value="MDM9630163.1"/>
    <property type="molecule type" value="Genomic_DNA"/>
</dbReference>
<gene>
    <name evidence="2" type="ORF">QU605_01690</name>
</gene>
<sequence>MKKIYTALLLALPLLMFGQIAPGVYKATEILENGKRNYLLLITESYLVHSVYDSNPAKFGSTLGGFYTVEEDSLKAALEFNSEFEKNGAREFRATFGFQSGQLILNEDASRPYIRQPEVNQPLDGLWLFATRGPDTGQERRGDNVPRKTLKFLTNGHFQWIAYNVKTMDFRGTGGGKYAALDGVYTEVIEFFSRDDSRVGAELSFEFERKGDDWHHKGKNSKGEPMYEIWSVRK</sequence>
<name>A0ABT7WB75_9FLAO</name>
<reference evidence="2" key="1">
    <citation type="submission" date="2023-06" db="EMBL/GenBank/DDBJ databases">
        <title>Robiginitalea aurantiacus sp. nov. and Algoriphagus sediminis sp. nov., isolated from coastal sediment.</title>
        <authorList>
            <person name="Zhou Z.Y."/>
            <person name="An J."/>
            <person name="Jia Y.W."/>
            <person name="Du Z.J."/>
        </authorList>
    </citation>
    <scope>NUCLEOTIDE SEQUENCE</scope>
    <source>
        <strain evidence="2">M39</strain>
    </source>
</reference>
<dbReference type="Gene3D" id="2.40.128.490">
    <property type="entry name" value="Uncharacterised protein PF14869, DUF4488"/>
    <property type="match status" value="1"/>
</dbReference>
<feature type="chain" id="PRO_5047177828" description="Membrane or secreted protein" evidence="1">
    <location>
        <begin position="22"/>
        <end position="234"/>
    </location>
</feature>
<accession>A0ABT7WB75</accession>
<dbReference type="RefSeq" id="WP_289723526.1">
    <property type="nucleotide sequence ID" value="NZ_JAUDUY010000001.1"/>
</dbReference>
<organism evidence="2 3">
    <name type="scientific">Robiginitalea aurantiaca</name>
    <dbReference type="NCBI Taxonomy" id="3056915"/>
    <lineage>
        <taxon>Bacteria</taxon>
        <taxon>Pseudomonadati</taxon>
        <taxon>Bacteroidota</taxon>
        <taxon>Flavobacteriia</taxon>
        <taxon>Flavobacteriales</taxon>
        <taxon>Flavobacteriaceae</taxon>
        <taxon>Robiginitalea</taxon>
    </lineage>
</organism>